<protein>
    <submittedName>
        <fullName evidence="2">Uncharacterized protein LOC113512882</fullName>
    </submittedName>
</protein>
<dbReference type="KEGG" id="gmw:113512882"/>
<dbReference type="InParanoid" id="A0A6J1WN23"/>
<dbReference type="Proteomes" id="UP001652740">
    <property type="component" value="Unplaced"/>
</dbReference>
<dbReference type="InterPro" id="IPR027417">
    <property type="entry name" value="P-loop_NTPase"/>
</dbReference>
<dbReference type="GeneID" id="113512882"/>
<reference evidence="2" key="1">
    <citation type="submission" date="2025-08" db="UniProtKB">
        <authorList>
            <consortium name="RefSeq"/>
        </authorList>
    </citation>
    <scope>IDENTIFICATION</scope>
    <source>
        <tissue evidence="2">Whole larvae</tissue>
    </source>
</reference>
<keyword evidence="1" id="KW-1185">Reference proteome</keyword>
<name>A0A6J1WN23_GALME</name>
<organism evidence="1 2">
    <name type="scientific">Galleria mellonella</name>
    <name type="common">Greater wax moth</name>
    <dbReference type="NCBI Taxonomy" id="7137"/>
    <lineage>
        <taxon>Eukaryota</taxon>
        <taxon>Metazoa</taxon>
        <taxon>Ecdysozoa</taxon>
        <taxon>Arthropoda</taxon>
        <taxon>Hexapoda</taxon>
        <taxon>Insecta</taxon>
        <taxon>Pterygota</taxon>
        <taxon>Neoptera</taxon>
        <taxon>Endopterygota</taxon>
        <taxon>Lepidoptera</taxon>
        <taxon>Glossata</taxon>
        <taxon>Ditrysia</taxon>
        <taxon>Pyraloidea</taxon>
        <taxon>Pyralidae</taxon>
        <taxon>Galleriinae</taxon>
        <taxon>Galleria</taxon>
    </lineage>
</organism>
<dbReference type="RefSeq" id="XP_026752638.2">
    <property type="nucleotide sequence ID" value="XM_026896837.3"/>
</dbReference>
<proteinExistence type="predicted"/>
<accession>A0A6J1WN23</accession>
<dbReference type="AlphaFoldDB" id="A0A6J1WN23"/>
<sequence length="179" mass="20283">MSTVEEDTVIAPWVGPTSCRNRLTVLILSTNVKIIEKISQALEEIHAKGNFRWKLIILQSFYLEEIVRQSDLTGKISIDFIVLGMDTRIFCLEWTKKALNQIHPDLRSRRSILVNASGLPVNGMAISTEDLLTFQTESKLDMLTSNVYKSEEALFLARRLLKYMEVSLGIKTGIPNLNV</sequence>
<evidence type="ECO:0000313" key="2">
    <source>
        <dbReference type="RefSeq" id="XP_026752638.2"/>
    </source>
</evidence>
<dbReference type="Gene3D" id="3.40.50.300">
    <property type="entry name" value="P-loop containing nucleotide triphosphate hydrolases"/>
    <property type="match status" value="1"/>
</dbReference>
<gene>
    <name evidence="2" type="primary">LOC113512882</name>
</gene>
<evidence type="ECO:0000313" key="1">
    <source>
        <dbReference type="Proteomes" id="UP001652740"/>
    </source>
</evidence>